<dbReference type="GO" id="GO:0000049">
    <property type="term" value="F:tRNA binding"/>
    <property type="evidence" value="ECO:0007669"/>
    <property type="project" value="UniProtKB-UniRule"/>
</dbReference>
<dbReference type="InterPro" id="IPR033714">
    <property type="entry name" value="tRNA_bind_bactPheRS"/>
</dbReference>
<dbReference type="Pfam" id="PF01588">
    <property type="entry name" value="tRNA_bind"/>
    <property type="match status" value="1"/>
</dbReference>
<evidence type="ECO:0000256" key="1">
    <source>
        <dbReference type="ARBA" id="ARBA00022555"/>
    </source>
</evidence>
<feature type="domain" description="TRNA-binding" evidence="4">
    <location>
        <begin position="83"/>
        <end position="192"/>
    </location>
</feature>
<organism evidence="5 6">
    <name type="scientific">Mycoplasma putrefaciens (strain ATCC 15718 / NCTC 10155 / C30 KS-1 / KS-1)</name>
    <dbReference type="NCBI Taxonomy" id="743965"/>
    <lineage>
        <taxon>Bacteria</taxon>
        <taxon>Bacillati</taxon>
        <taxon>Mycoplasmatota</taxon>
        <taxon>Mollicutes</taxon>
        <taxon>Mycoplasmataceae</taxon>
        <taxon>Mycoplasma</taxon>
    </lineage>
</organism>
<evidence type="ECO:0000256" key="2">
    <source>
        <dbReference type="ARBA" id="ARBA00022884"/>
    </source>
</evidence>
<dbReference type="InterPro" id="IPR037154">
    <property type="entry name" value="YtpR-like_sf"/>
</dbReference>
<evidence type="ECO:0000313" key="6">
    <source>
        <dbReference type="Proteomes" id="UP000008907"/>
    </source>
</evidence>
<evidence type="ECO:0000256" key="3">
    <source>
        <dbReference type="PROSITE-ProRule" id="PRU00209"/>
    </source>
</evidence>
<dbReference type="EMBL" id="CP003021">
    <property type="protein sequence ID" value="AEM68585.1"/>
    <property type="molecule type" value="Genomic_DNA"/>
</dbReference>
<dbReference type="Gene3D" id="2.40.50.140">
    <property type="entry name" value="Nucleic acid-binding proteins"/>
    <property type="match status" value="1"/>
</dbReference>
<dbReference type="Proteomes" id="UP000008907">
    <property type="component" value="Chromosome"/>
</dbReference>
<dbReference type="SMR" id="A0A7U3ZSA3"/>
<reference evidence="5 6" key="1">
    <citation type="journal article" date="2011" name="J. Bacteriol.">
        <title>Genome Sequence of Mycoplasma putrefaciens Type Strain KS1.</title>
        <authorList>
            <person name="Calcutt M.J."/>
            <person name="Foecking M.F."/>
        </authorList>
    </citation>
    <scope>NUCLEOTIDE SEQUENCE [LARGE SCALE GENOMIC DNA]</scope>
    <source>
        <strain evidence="6">ATCC 15718 / NCTC 10155 / C30 KS-1 / KS-1</strain>
    </source>
</reference>
<proteinExistence type="predicted"/>
<dbReference type="PROSITE" id="PS50886">
    <property type="entry name" value="TRBD"/>
    <property type="match status" value="1"/>
</dbReference>
<evidence type="ECO:0000313" key="5">
    <source>
        <dbReference type="EMBL" id="AEM68585.1"/>
    </source>
</evidence>
<dbReference type="InterPro" id="IPR012340">
    <property type="entry name" value="NA-bd_OB-fold"/>
</dbReference>
<gene>
    <name evidence="5" type="ordered locus">MPUT_0193</name>
</gene>
<accession>A0A7U3ZSA3</accession>
<dbReference type="SUPFAM" id="SSF50249">
    <property type="entry name" value="Nucleic acid-binding proteins"/>
    <property type="match status" value="1"/>
</dbReference>
<dbReference type="RefSeq" id="WP_014034941.1">
    <property type="nucleotide sequence ID" value="NC_015946.1"/>
</dbReference>
<evidence type="ECO:0000259" key="4">
    <source>
        <dbReference type="PROSITE" id="PS50886"/>
    </source>
</evidence>
<dbReference type="NCBIfam" id="NF045760">
    <property type="entry name" value="YtpR"/>
    <property type="match status" value="1"/>
</dbReference>
<keyword evidence="2 3" id="KW-0694">RNA-binding</keyword>
<dbReference type="Gene3D" id="3.30.1940.10">
    <property type="entry name" value="YtpR-like"/>
    <property type="match status" value="1"/>
</dbReference>
<dbReference type="AlphaFoldDB" id="A0A7U3ZSA3"/>
<dbReference type="CDD" id="cd02796">
    <property type="entry name" value="tRNA_bind_bactPheRS"/>
    <property type="match status" value="1"/>
</dbReference>
<sequence length="202" mass="22648">MNNLKFGVFYNEQFDSLLVSFLNEPVMQTSTYNNVVILKNDKDVIGANIFNVSENIKIDQAFCSEKPDVVNYVENVLKDIYPVKQTEQFLIGKIIRCEAIEGTHLHVCDVDLKHEVIQVICGASNARKGLLVVVATSGSWMPNGALITENKVKGIDSFGMLCSAKELKIESDNLGIIELGSEYSNKVGQSFWRAYYEKQNKI</sequence>
<protein>
    <submittedName>
        <fullName evidence="5">tRNA binding domain protein</fullName>
    </submittedName>
</protein>
<name>A0A7U3ZSA3_MYCPK</name>
<dbReference type="KEGG" id="mpf:MPUT_0193"/>
<dbReference type="InterPro" id="IPR002547">
    <property type="entry name" value="tRNA-bd_dom"/>
</dbReference>
<keyword evidence="1 3" id="KW-0820">tRNA-binding</keyword>